<dbReference type="Proteomes" id="UP000243084">
    <property type="component" value="Unassembled WGS sequence"/>
</dbReference>
<evidence type="ECO:0000313" key="2">
    <source>
        <dbReference type="EMBL" id="SFP40947.1"/>
    </source>
</evidence>
<keyword evidence="3" id="KW-1185">Reference proteome</keyword>
<proteinExistence type="predicted"/>
<accession>A0A1I5Q425</accession>
<evidence type="ECO:0000313" key="3">
    <source>
        <dbReference type="Proteomes" id="UP000243084"/>
    </source>
</evidence>
<dbReference type="PANTHER" id="PTHR47637">
    <property type="entry name" value="CHAPERONE SURA"/>
    <property type="match status" value="1"/>
</dbReference>
<dbReference type="InterPro" id="IPR027304">
    <property type="entry name" value="Trigger_fact/SurA_dom_sf"/>
</dbReference>
<evidence type="ECO:0000256" key="1">
    <source>
        <dbReference type="ARBA" id="ARBA00022729"/>
    </source>
</evidence>
<dbReference type="AlphaFoldDB" id="A0A1I5Q425"/>
<dbReference type="GO" id="GO:0016853">
    <property type="term" value="F:isomerase activity"/>
    <property type="evidence" value="ECO:0007669"/>
    <property type="project" value="UniProtKB-KW"/>
</dbReference>
<keyword evidence="2" id="KW-0413">Isomerase</keyword>
<dbReference type="OrthoDB" id="7026509at2"/>
<dbReference type="PANTHER" id="PTHR47637:SF1">
    <property type="entry name" value="CHAPERONE SURA"/>
    <property type="match status" value="1"/>
</dbReference>
<sequence>MNRGLLEALAALLLVLLCGRELTAQEYGSAARVNDVEISLFRLERHFEDYLREQRRSVAQIRNPSVYKRLKREALEQLIDKELLWQEAQRRAIAVDDAEVARTRAAVAASFASPEAFARRLQAAGFDEAGYSEYLRREIAASRMLDQLVGTVTVSDAEVRSFYQVLRAQGAPTSDAPLSEEQLLAPARRILLEQREGEARRAALDQLRAAARIEVLVPL</sequence>
<dbReference type="SUPFAM" id="SSF109998">
    <property type="entry name" value="Triger factor/SurA peptide-binding domain-like"/>
    <property type="match status" value="1"/>
</dbReference>
<dbReference type="Gene3D" id="1.10.4030.10">
    <property type="entry name" value="Porin chaperone SurA, peptide-binding domain"/>
    <property type="match status" value="1"/>
</dbReference>
<reference evidence="3" key="1">
    <citation type="submission" date="2016-10" db="EMBL/GenBank/DDBJ databases">
        <authorList>
            <person name="Varghese N."/>
            <person name="Submissions S."/>
        </authorList>
    </citation>
    <scope>NUCLEOTIDE SEQUENCE [LARGE SCALE GENOMIC DNA]</scope>
    <source>
        <strain evidence="3">JCM 18195</strain>
    </source>
</reference>
<name>A0A1I5Q425_9GAMM</name>
<dbReference type="InterPro" id="IPR050280">
    <property type="entry name" value="OMP_Chaperone_SurA"/>
</dbReference>
<keyword evidence="1" id="KW-0732">Signal</keyword>
<dbReference type="EMBL" id="FOXM01000002">
    <property type="protein sequence ID" value="SFP40947.1"/>
    <property type="molecule type" value="Genomic_DNA"/>
</dbReference>
<dbReference type="RefSeq" id="WP_092428220.1">
    <property type="nucleotide sequence ID" value="NZ_FOXM01000002.1"/>
</dbReference>
<protein>
    <submittedName>
        <fullName evidence="2">Peptidyl-prolyl cis-trans isomerase C</fullName>
    </submittedName>
</protein>
<organism evidence="2 3">
    <name type="scientific">Geopseudomonas sagittaria</name>
    <dbReference type="NCBI Taxonomy" id="1135990"/>
    <lineage>
        <taxon>Bacteria</taxon>
        <taxon>Pseudomonadati</taxon>
        <taxon>Pseudomonadota</taxon>
        <taxon>Gammaproteobacteria</taxon>
        <taxon>Pseudomonadales</taxon>
        <taxon>Pseudomonadaceae</taxon>
        <taxon>Geopseudomonas</taxon>
    </lineage>
</organism>
<gene>
    <name evidence="2" type="ORF">SAMN05216229_102177</name>
</gene>
<dbReference type="Pfam" id="PF13624">
    <property type="entry name" value="SurA_N_3"/>
    <property type="match status" value="1"/>
</dbReference>